<dbReference type="InterPro" id="IPR000477">
    <property type="entry name" value="RT_dom"/>
</dbReference>
<organism evidence="2 3">
    <name type="scientific">Limosa lapponica baueri</name>
    <dbReference type="NCBI Taxonomy" id="1758121"/>
    <lineage>
        <taxon>Eukaryota</taxon>
        <taxon>Metazoa</taxon>
        <taxon>Chordata</taxon>
        <taxon>Craniata</taxon>
        <taxon>Vertebrata</taxon>
        <taxon>Euteleostomi</taxon>
        <taxon>Archelosauria</taxon>
        <taxon>Archosauria</taxon>
        <taxon>Dinosauria</taxon>
        <taxon>Saurischia</taxon>
        <taxon>Theropoda</taxon>
        <taxon>Coelurosauria</taxon>
        <taxon>Aves</taxon>
        <taxon>Neognathae</taxon>
        <taxon>Neoaves</taxon>
        <taxon>Charadriiformes</taxon>
        <taxon>Scolopacidae</taxon>
        <taxon>Limosa</taxon>
    </lineage>
</organism>
<dbReference type="EMBL" id="KZ508692">
    <property type="protein sequence ID" value="PKU34923.1"/>
    <property type="molecule type" value="Genomic_DNA"/>
</dbReference>
<keyword evidence="2" id="KW-0808">Transferase</keyword>
<dbReference type="PANTHER" id="PTHR33332">
    <property type="entry name" value="REVERSE TRANSCRIPTASE DOMAIN-CONTAINING PROTEIN"/>
    <property type="match status" value="1"/>
</dbReference>
<evidence type="ECO:0000313" key="2">
    <source>
        <dbReference type="EMBL" id="PKU34923.1"/>
    </source>
</evidence>
<feature type="domain" description="Reverse transcriptase" evidence="1">
    <location>
        <begin position="24"/>
        <end position="113"/>
    </location>
</feature>
<proteinExistence type="predicted"/>
<keyword evidence="3" id="KW-1185">Reference proteome</keyword>
<sequence>MTSVRKLNGKTVFAFAFNTEGHLTSVPGKVMEQITLSAVTWHVQDNQVIGPSQHGFMKGRSCLTNPISFYNKVTRLVDEGKAVGVVYLDFSKAFDTISLSILLKKLAAYGLDRLGSLLGKNLAGWLGPKSCGEWS</sequence>
<keyword evidence="2" id="KW-0695">RNA-directed DNA polymerase</keyword>
<evidence type="ECO:0000313" key="3">
    <source>
        <dbReference type="Proteomes" id="UP000233556"/>
    </source>
</evidence>
<dbReference type="AlphaFoldDB" id="A0A2I0TMG9"/>
<keyword evidence="2" id="KW-0548">Nucleotidyltransferase</keyword>
<dbReference type="GO" id="GO:0003964">
    <property type="term" value="F:RNA-directed DNA polymerase activity"/>
    <property type="evidence" value="ECO:0007669"/>
    <property type="project" value="UniProtKB-KW"/>
</dbReference>
<dbReference type="Pfam" id="PF00078">
    <property type="entry name" value="RVT_1"/>
    <property type="match status" value="1"/>
</dbReference>
<gene>
    <name evidence="2" type="ORF">llap_14768</name>
</gene>
<dbReference type="OrthoDB" id="416454at2759"/>
<reference evidence="3" key="2">
    <citation type="submission" date="2017-12" db="EMBL/GenBank/DDBJ databases">
        <title>Genome sequence of the Bar-tailed Godwit (Limosa lapponica baueri).</title>
        <authorList>
            <person name="Lima N.C.B."/>
            <person name="Parody-Merino A.M."/>
            <person name="Battley P.F."/>
            <person name="Fidler A.E."/>
            <person name="Prosdocimi F."/>
        </authorList>
    </citation>
    <scope>NUCLEOTIDE SEQUENCE [LARGE SCALE GENOMIC DNA]</scope>
</reference>
<name>A0A2I0TMG9_LIMLA</name>
<evidence type="ECO:0000259" key="1">
    <source>
        <dbReference type="Pfam" id="PF00078"/>
    </source>
</evidence>
<accession>A0A2I0TMG9</accession>
<dbReference type="Proteomes" id="UP000233556">
    <property type="component" value="Unassembled WGS sequence"/>
</dbReference>
<protein>
    <submittedName>
        <fullName evidence="2">Rna-directed dna polymerase from mobile element jockey-like</fullName>
    </submittedName>
</protein>
<reference evidence="3" key="1">
    <citation type="submission" date="2017-11" db="EMBL/GenBank/DDBJ databases">
        <authorList>
            <person name="Lima N.C."/>
            <person name="Parody-Merino A.M."/>
            <person name="Battley P.F."/>
            <person name="Fidler A.E."/>
            <person name="Prosdocimi F."/>
        </authorList>
    </citation>
    <scope>NUCLEOTIDE SEQUENCE [LARGE SCALE GENOMIC DNA]</scope>
</reference>